<dbReference type="InterPro" id="IPR002078">
    <property type="entry name" value="Sigma_54_int"/>
</dbReference>
<feature type="domain" description="PTS EIIA type-4" evidence="7">
    <location>
        <begin position="542"/>
        <end position="677"/>
    </location>
</feature>
<keyword evidence="1" id="KW-0808">Transferase</keyword>
<dbReference type="InterPro" id="IPR033887">
    <property type="entry name" value="PTS_IIA_man"/>
</dbReference>
<dbReference type="PROSITE" id="PS51096">
    <property type="entry name" value="PTS_EIIA_TYPE_4"/>
    <property type="match status" value="1"/>
</dbReference>
<dbReference type="SMART" id="SM00382">
    <property type="entry name" value="AAA"/>
    <property type="match status" value="1"/>
</dbReference>
<keyword evidence="10" id="KW-1185">Reference proteome</keyword>
<accession>A0A1M6NSX8</accession>
<dbReference type="SUPFAM" id="SSF53062">
    <property type="entry name" value="PTS system fructose IIA component-like"/>
    <property type="match status" value="1"/>
</dbReference>
<dbReference type="Proteomes" id="UP000184080">
    <property type="component" value="Unassembled WGS sequence"/>
</dbReference>
<evidence type="ECO:0000259" key="8">
    <source>
        <dbReference type="PROSITE" id="PS51372"/>
    </source>
</evidence>
<feature type="domain" description="PRD" evidence="8">
    <location>
        <begin position="797"/>
        <end position="896"/>
    </location>
</feature>
<keyword evidence="3" id="KW-0418">Kinase</keyword>
<evidence type="ECO:0000256" key="3">
    <source>
        <dbReference type="ARBA" id="ARBA00022777"/>
    </source>
</evidence>
<dbReference type="Pfam" id="PF00158">
    <property type="entry name" value="Sigma54_activat"/>
    <property type="match status" value="1"/>
</dbReference>
<dbReference type="PROSITE" id="PS51372">
    <property type="entry name" value="PRD_2"/>
    <property type="match status" value="2"/>
</dbReference>
<dbReference type="PROSITE" id="PS00675">
    <property type="entry name" value="SIGMA54_INTERACT_1"/>
    <property type="match status" value="1"/>
</dbReference>
<keyword evidence="2" id="KW-0547">Nucleotide-binding</keyword>
<gene>
    <name evidence="9" type="ORF">SAMN05444401_0313</name>
</gene>
<feature type="domain" description="PRD" evidence="8">
    <location>
        <begin position="433"/>
        <end position="542"/>
    </location>
</feature>
<evidence type="ECO:0000256" key="1">
    <source>
        <dbReference type="ARBA" id="ARBA00022679"/>
    </source>
</evidence>
<dbReference type="InterPro" id="IPR027417">
    <property type="entry name" value="P-loop_NTPase"/>
</dbReference>
<reference evidence="9 10" key="1">
    <citation type="submission" date="2016-11" db="EMBL/GenBank/DDBJ databases">
        <authorList>
            <person name="Jaros S."/>
            <person name="Januszkiewicz K."/>
            <person name="Wedrychowicz H."/>
        </authorList>
    </citation>
    <scope>NUCLEOTIDE SEQUENCE [LARGE SCALE GENOMIC DNA]</scope>
    <source>
        <strain evidence="9 10">DSM 21864</strain>
    </source>
</reference>
<keyword evidence="5" id="KW-0238">DNA-binding</keyword>
<dbReference type="Gene3D" id="1.10.1790.10">
    <property type="entry name" value="PRD domain"/>
    <property type="match status" value="1"/>
</dbReference>
<dbReference type="SUPFAM" id="SSF63520">
    <property type="entry name" value="PTS-regulatory domain, PRD"/>
    <property type="match status" value="1"/>
</dbReference>
<dbReference type="GO" id="GO:0016301">
    <property type="term" value="F:kinase activity"/>
    <property type="evidence" value="ECO:0007669"/>
    <property type="project" value="UniProtKB-KW"/>
</dbReference>
<evidence type="ECO:0000256" key="4">
    <source>
        <dbReference type="ARBA" id="ARBA00022840"/>
    </source>
</evidence>
<dbReference type="Gene3D" id="1.10.10.10">
    <property type="entry name" value="Winged helix-like DNA-binding domain superfamily/Winged helix DNA-binding domain"/>
    <property type="match status" value="1"/>
</dbReference>
<evidence type="ECO:0000259" key="6">
    <source>
        <dbReference type="PROSITE" id="PS50045"/>
    </source>
</evidence>
<dbReference type="InterPro" id="IPR004701">
    <property type="entry name" value="PTS_EIIA_man-typ"/>
</dbReference>
<dbReference type="AlphaFoldDB" id="A0A1M6NSX8"/>
<dbReference type="OrthoDB" id="9765164at2"/>
<dbReference type="GO" id="GO:0016020">
    <property type="term" value="C:membrane"/>
    <property type="evidence" value="ECO:0007669"/>
    <property type="project" value="InterPro"/>
</dbReference>
<organism evidence="9 10">
    <name type="scientific">Clostridium amylolyticum</name>
    <dbReference type="NCBI Taxonomy" id="1121298"/>
    <lineage>
        <taxon>Bacteria</taxon>
        <taxon>Bacillati</taxon>
        <taxon>Bacillota</taxon>
        <taxon>Clostridia</taxon>
        <taxon>Eubacteriales</taxon>
        <taxon>Clostridiaceae</taxon>
        <taxon>Clostridium</taxon>
    </lineage>
</organism>
<protein>
    <submittedName>
        <fullName evidence="9">Sigma-54 dependent transcriptional regulator, gfr operon transcriptional activator</fullName>
    </submittedName>
</protein>
<dbReference type="InterPro" id="IPR036388">
    <property type="entry name" value="WH-like_DNA-bd_sf"/>
</dbReference>
<dbReference type="CDD" id="cd00006">
    <property type="entry name" value="PTS_IIA_man"/>
    <property type="match status" value="1"/>
</dbReference>
<dbReference type="InterPro" id="IPR036662">
    <property type="entry name" value="PTS_EIIA_man-typ_sf"/>
</dbReference>
<dbReference type="Gene3D" id="3.40.50.510">
    <property type="entry name" value="Phosphotransferase system, mannose-type IIA component"/>
    <property type="match status" value="1"/>
</dbReference>
<proteinExistence type="predicted"/>
<dbReference type="PROSITE" id="PS50045">
    <property type="entry name" value="SIGMA54_INTERACT_4"/>
    <property type="match status" value="1"/>
</dbReference>
<evidence type="ECO:0000256" key="5">
    <source>
        <dbReference type="ARBA" id="ARBA00023125"/>
    </source>
</evidence>
<evidence type="ECO:0000259" key="7">
    <source>
        <dbReference type="PROSITE" id="PS51096"/>
    </source>
</evidence>
<dbReference type="PANTHER" id="PTHR32071">
    <property type="entry name" value="TRANSCRIPTIONAL REGULATORY PROTEIN"/>
    <property type="match status" value="1"/>
</dbReference>
<dbReference type="GO" id="GO:0006355">
    <property type="term" value="P:regulation of DNA-templated transcription"/>
    <property type="evidence" value="ECO:0007669"/>
    <property type="project" value="InterPro"/>
</dbReference>
<dbReference type="STRING" id="1121298.SAMN05444401_0313"/>
<dbReference type="SUPFAM" id="SSF46785">
    <property type="entry name" value="Winged helix' DNA-binding domain"/>
    <property type="match status" value="1"/>
</dbReference>
<sequence>MNNKEKILQALIESFNNNKGEESIGVTSTELAEKLDMRRNVVSLHLNELFREGLVKKTNTRPVYFNAVNKDKALHIVQEEVDTFKELIGSKGSLKVQVDQCKVAASYPDNGLPVLLTGESGVGKSYMAQLICEYARSNGYIDEDSPFVVFNCAEYANNKELLSAKLFGFQKGAFTGANTDMIGLIEEADNGYLFLDEVHRLSPEGQEKLFLLMDKGVFNRLGETGELRKANIRFVFATTEQPENVLLETFMRRIPLQIKIPSFSDRPLKEKLQLIYRFYKEEALKTGYDIQVSKVVLNALITNKLNGNIGKLMNLIKYSSAYAYKESISTKKDKIYVRLNDLPYDFINYDANDQKSNLKDMYISLKEDYEGLEEVINDKNAINERIIRLAEITEENENNFESKELIFKEAAEVLNEITDEIIFNKDEFDFEIFPLEILERTVVDGLKFLENHYGLKYYGNTSDVISKSLSYFMHNAYDASKKEKKLLLKAEEILRKTLPRYYLITNKLISIIELNIDYKFDVREMIFFIYFLYSINSKNEPAINSIIIAHGYSTASSIASVANKLVGEFIFEAFDMPLDVSSEEISKEIKKYLETADTSKGLIALVDMGSLENLHESLRDVVKNDIAVINNITTQIALEVGFKINQGSTIREIVESVDKWNKIKCQYVRYSNNKKNVILTTCISGMGTAIKIRDLMRECIDDTGIEIMAYDFNKLKNNNVEDEIFKEFNVLLVVGTSKLSISGIPYINMEELVSGEGQRILNIVLKNKLKNKTIEDINTNIIKKFSIENILNRLTILNPNKIIDQVERAISDIEIGIRKQFSNNLKISLLIHISCLIERLIVRDYIDIMQGHEEFEVLHEDFINLIKAAFSEITKIYKVDMPIGEIQMIYEIINNM</sequence>
<dbReference type="InterPro" id="IPR011991">
    <property type="entry name" value="ArsR-like_HTH"/>
</dbReference>
<evidence type="ECO:0000313" key="10">
    <source>
        <dbReference type="Proteomes" id="UP000184080"/>
    </source>
</evidence>
<dbReference type="Pfam" id="PF00874">
    <property type="entry name" value="PRD"/>
    <property type="match status" value="1"/>
</dbReference>
<dbReference type="InterPro" id="IPR011608">
    <property type="entry name" value="PRD"/>
</dbReference>
<dbReference type="SUPFAM" id="SSF52540">
    <property type="entry name" value="P-loop containing nucleoside triphosphate hydrolases"/>
    <property type="match status" value="1"/>
</dbReference>
<dbReference type="GO" id="GO:0003677">
    <property type="term" value="F:DNA binding"/>
    <property type="evidence" value="ECO:0007669"/>
    <property type="project" value="UniProtKB-KW"/>
</dbReference>
<dbReference type="InterPro" id="IPR003593">
    <property type="entry name" value="AAA+_ATPase"/>
</dbReference>
<evidence type="ECO:0000256" key="2">
    <source>
        <dbReference type="ARBA" id="ARBA00022741"/>
    </source>
</evidence>
<dbReference type="CDD" id="cd00009">
    <property type="entry name" value="AAA"/>
    <property type="match status" value="1"/>
</dbReference>
<dbReference type="InterPro" id="IPR025662">
    <property type="entry name" value="Sigma_54_int_dom_ATP-bd_1"/>
</dbReference>
<keyword evidence="4" id="KW-0067">ATP-binding</keyword>
<dbReference type="GO" id="GO:0005524">
    <property type="term" value="F:ATP binding"/>
    <property type="evidence" value="ECO:0007669"/>
    <property type="project" value="UniProtKB-KW"/>
</dbReference>
<dbReference type="CDD" id="cd00090">
    <property type="entry name" value="HTH_ARSR"/>
    <property type="match status" value="1"/>
</dbReference>
<dbReference type="InterPro" id="IPR036634">
    <property type="entry name" value="PRD_sf"/>
</dbReference>
<dbReference type="RefSeq" id="WP_073012319.1">
    <property type="nucleotide sequence ID" value="NZ_FQZO01000012.1"/>
</dbReference>
<dbReference type="Pfam" id="PF03610">
    <property type="entry name" value="EIIA-man"/>
    <property type="match status" value="1"/>
</dbReference>
<dbReference type="GO" id="GO:0009401">
    <property type="term" value="P:phosphoenolpyruvate-dependent sugar phosphotransferase system"/>
    <property type="evidence" value="ECO:0007669"/>
    <property type="project" value="InterPro"/>
</dbReference>
<name>A0A1M6NSX8_9CLOT</name>
<dbReference type="InterPro" id="IPR036390">
    <property type="entry name" value="WH_DNA-bd_sf"/>
</dbReference>
<feature type="domain" description="Sigma-54 factor interaction" evidence="6">
    <location>
        <begin position="87"/>
        <end position="321"/>
    </location>
</feature>
<dbReference type="EMBL" id="FQZO01000012">
    <property type="protein sequence ID" value="SHJ98819.1"/>
    <property type="molecule type" value="Genomic_DNA"/>
</dbReference>
<dbReference type="Gene3D" id="3.40.50.300">
    <property type="entry name" value="P-loop containing nucleotide triphosphate hydrolases"/>
    <property type="match status" value="1"/>
</dbReference>
<dbReference type="PANTHER" id="PTHR32071:SF38">
    <property type="entry name" value="PSP OPERON TRANSCRIPTIONAL ACTIVATOR"/>
    <property type="match status" value="1"/>
</dbReference>
<evidence type="ECO:0000313" key="9">
    <source>
        <dbReference type="EMBL" id="SHJ98819.1"/>
    </source>
</evidence>